<name>A0AAU9CJ49_9GAMM</name>
<dbReference type="SUPFAM" id="SSF55961">
    <property type="entry name" value="Bet v1-like"/>
    <property type="match status" value="1"/>
</dbReference>
<dbReference type="InterPro" id="IPR023393">
    <property type="entry name" value="START-like_dom_sf"/>
</dbReference>
<dbReference type="KEGG" id="meiy:MIN45_P1763"/>
<gene>
    <name evidence="1" type="ORF">MIN45_P1763</name>
</gene>
<dbReference type="Proteomes" id="UP001321450">
    <property type="component" value="Chromosome"/>
</dbReference>
<dbReference type="Gene3D" id="3.30.530.20">
    <property type="match status" value="1"/>
</dbReference>
<organism evidence="1 2">
    <name type="scientific">Methylomarinovum tepidoasis</name>
    <dbReference type="NCBI Taxonomy" id="2840183"/>
    <lineage>
        <taxon>Bacteria</taxon>
        <taxon>Pseudomonadati</taxon>
        <taxon>Pseudomonadota</taxon>
        <taxon>Gammaproteobacteria</taxon>
        <taxon>Methylococcales</taxon>
        <taxon>Methylothermaceae</taxon>
        <taxon>Methylomarinovum</taxon>
    </lineage>
</organism>
<evidence type="ECO:0000313" key="1">
    <source>
        <dbReference type="EMBL" id="BCX89391.1"/>
    </source>
</evidence>
<dbReference type="AlphaFoldDB" id="A0AAU9CJ49"/>
<dbReference type="RefSeq" id="WP_286291709.1">
    <property type="nucleotide sequence ID" value="NZ_AP024718.1"/>
</dbReference>
<dbReference type="CDD" id="cd07812">
    <property type="entry name" value="SRPBCC"/>
    <property type="match status" value="1"/>
</dbReference>
<keyword evidence="2" id="KW-1185">Reference proteome</keyword>
<evidence type="ECO:0000313" key="2">
    <source>
        <dbReference type="Proteomes" id="UP001321450"/>
    </source>
</evidence>
<sequence length="187" mass="21433">MELLLALFLSLALLLALAFIIGSRLPRTHVAASRVRLHTNPEEIWRILTDFERYPEWRLGLQRVEVTTGEDGLPRWTEICSTHVRVPFRVVSMKPPFRLETRIDLPQLPLSGHWIYELAANADGTTTVTITEIGRIYHPLFRFLACCLIAYHGAMDVFLTELALRLGQPARIEHLQFEHKQKACPPS</sequence>
<dbReference type="InterPro" id="IPR019587">
    <property type="entry name" value="Polyketide_cyclase/dehydratase"/>
</dbReference>
<reference evidence="2" key="1">
    <citation type="journal article" date="2024" name="Int. J. Syst. Evol. Microbiol.">
        <title>Methylomarinovum tepidoasis sp. nov., a moderately thermophilic methanotroph of the family Methylothermaceae isolated from a deep-sea hydrothermal field.</title>
        <authorList>
            <person name="Hirayama H."/>
            <person name="Takaki Y."/>
            <person name="Abe M."/>
            <person name="Miyazaki M."/>
            <person name="Uematsu K."/>
            <person name="Matsui Y."/>
            <person name="Takai K."/>
        </authorList>
    </citation>
    <scope>NUCLEOTIDE SEQUENCE [LARGE SCALE GENOMIC DNA]</scope>
    <source>
        <strain evidence="2">IN45</strain>
    </source>
</reference>
<dbReference type="EMBL" id="AP024718">
    <property type="protein sequence ID" value="BCX89391.1"/>
    <property type="molecule type" value="Genomic_DNA"/>
</dbReference>
<accession>A0AAU9CJ49</accession>
<proteinExistence type="predicted"/>
<evidence type="ECO:0008006" key="3">
    <source>
        <dbReference type="Google" id="ProtNLM"/>
    </source>
</evidence>
<dbReference type="Pfam" id="PF10604">
    <property type="entry name" value="Polyketide_cyc2"/>
    <property type="match status" value="1"/>
</dbReference>
<protein>
    <recommendedName>
        <fullName evidence="3">Polyketide cyclase / dehydrase and lipid transport</fullName>
    </recommendedName>
</protein>